<evidence type="ECO:0000256" key="4">
    <source>
        <dbReference type="ARBA" id="ARBA00022692"/>
    </source>
</evidence>
<feature type="non-terminal residue" evidence="10">
    <location>
        <position position="1"/>
    </location>
</feature>
<keyword evidence="5" id="KW-1133">Transmembrane helix</keyword>
<dbReference type="Proteomes" id="UP001343492">
    <property type="component" value="Unassembled WGS sequence"/>
</dbReference>
<comment type="caution">
    <text evidence="10">The sequence shown here is derived from an EMBL/GenBank/DDBJ whole genome shotgun (WGS) entry which is preliminary data.</text>
</comment>
<evidence type="ECO:0000313" key="10">
    <source>
        <dbReference type="EMBL" id="MEE1878520.1"/>
    </source>
</evidence>
<dbReference type="SUPFAM" id="SSF47384">
    <property type="entry name" value="Homodimeric domain of signal transducing histidine kinase"/>
    <property type="match status" value="1"/>
</dbReference>
<dbReference type="InterPro" id="IPR052155">
    <property type="entry name" value="Biofilm_reg_signaling"/>
</dbReference>
<dbReference type="SMART" id="SM00086">
    <property type="entry name" value="PAC"/>
    <property type="match status" value="2"/>
</dbReference>
<evidence type="ECO:0000256" key="3">
    <source>
        <dbReference type="ARBA" id="ARBA00012438"/>
    </source>
</evidence>
<dbReference type="InterPro" id="IPR001610">
    <property type="entry name" value="PAC"/>
</dbReference>
<dbReference type="Gene3D" id="3.30.450.350">
    <property type="entry name" value="CHASE domain"/>
    <property type="match status" value="1"/>
</dbReference>
<dbReference type="CDD" id="cd00130">
    <property type="entry name" value="PAS"/>
    <property type="match status" value="2"/>
</dbReference>
<name>A0ABU7GHU9_9SPHN</name>
<feature type="domain" description="PAS" evidence="7">
    <location>
        <begin position="203"/>
        <end position="258"/>
    </location>
</feature>
<dbReference type="NCBIfam" id="TIGR00229">
    <property type="entry name" value="sensory_box"/>
    <property type="match status" value="2"/>
</dbReference>
<feature type="domain" description="CHASE" evidence="9">
    <location>
        <begin position="1"/>
        <end position="91"/>
    </location>
</feature>
<organism evidence="10 11">
    <name type="scientific">Altererythrobacter litoralis</name>
    <dbReference type="NCBI Taxonomy" id="3113904"/>
    <lineage>
        <taxon>Bacteria</taxon>
        <taxon>Pseudomonadati</taxon>
        <taxon>Pseudomonadota</taxon>
        <taxon>Alphaproteobacteria</taxon>
        <taxon>Sphingomonadales</taxon>
        <taxon>Erythrobacteraceae</taxon>
        <taxon>Altererythrobacter</taxon>
    </lineage>
</organism>
<protein>
    <recommendedName>
        <fullName evidence="3">histidine kinase</fullName>
        <ecNumber evidence="3">2.7.13.3</ecNumber>
    </recommendedName>
</protein>
<dbReference type="SMART" id="SM01079">
    <property type="entry name" value="CHASE"/>
    <property type="match status" value="1"/>
</dbReference>
<dbReference type="EC" id="2.7.13.3" evidence="3"/>
<comment type="subcellular location">
    <subcellularLocation>
        <location evidence="2">Membrane</location>
    </subcellularLocation>
</comment>
<keyword evidence="4" id="KW-0812">Transmembrane</keyword>
<dbReference type="PROSITE" id="PS50113">
    <property type="entry name" value="PAC"/>
    <property type="match status" value="1"/>
</dbReference>
<dbReference type="InterPro" id="IPR042240">
    <property type="entry name" value="CHASE_sf"/>
</dbReference>
<evidence type="ECO:0000259" key="7">
    <source>
        <dbReference type="PROSITE" id="PS50112"/>
    </source>
</evidence>
<dbReference type="InterPro" id="IPR000014">
    <property type="entry name" value="PAS"/>
</dbReference>
<proteinExistence type="predicted"/>
<dbReference type="InterPro" id="IPR036097">
    <property type="entry name" value="HisK_dim/P_sf"/>
</dbReference>
<dbReference type="CDD" id="cd00082">
    <property type="entry name" value="HisKA"/>
    <property type="match status" value="1"/>
</dbReference>
<dbReference type="RefSeq" id="WP_354145583.1">
    <property type="nucleotide sequence ID" value="NZ_JAZDQV010000020.1"/>
</dbReference>
<dbReference type="InterPro" id="IPR003661">
    <property type="entry name" value="HisK_dim/P_dom"/>
</dbReference>
<dbReference type="Gene3D" id="1.10.287.130">
    <property type="match status" value="1"/>
</dbReference>
<sequence>AVIRFSNPLKGNEASIGLDLLQLPEEGNEVRHVIATGEAHWTGPFALVQGGQALIYRAPIYRSGAEPSRQSFVGLLSVLEDLDGLIARRIEYDAESYGLRVWLTNPTIQGQEARPQLIFGSADGDEAYAGFGGTAQTSGSPDADNDALTVTVEAYPRSIEALDTLPARLQGLLIMVLLLGGGAALVDGSRRQMRSAQQKIHETEAFRAALVEGAGAAIIATDPNGLITLFNPAAEELLGYSAEEVVGKETPQLLHDRDEVIARAGTLSQELGREIEPGFGVFVAKAMEGSPETREWTYWHKDGTRIPVLLTVSAIRNASGEITAFLGVARDITDIKNFQASLQSKDAQLEQMFKGSEAAQILVSRSGGIVDVNDVALSLFGYTREELLELNVDELVPVSYRGHHAQLRESHFAAGCPRRKASARELEACDKNGQVFPIQLGLAHIAGEQQDLVLATIIDLSDIKAGDRARTQFISNISHDLRTPLSVVIGSARMLENAPL</sequence>
<dbReference type="SMART" id="SM00091">
    <property type="entry name" value="PAS"/>
    <property type="match status" value="2"/>
</dbReference>
<dbReference type="InterPro" id="IPR006189">
    <property type="entry name" value="CHASE_dom"/>
</dbReference>
<accession>A0ABU7GHU9</accession>
<dbReference type="Pfam" id="PF13426">
    <property type="entry name" value="PAS_9"/>
    <property type="match status" value="1"/>
</dbReference>
<dbReference type="PROSITE" id="PS50112">
    <property type="entry name" value="PAS"/>
    <property type="match status" value="2"/>
</dbReference>
<dbReference type="Pfam" id="PF00989">
    <property type="entry name" value="PAS"/>
    <property type="match status" value="1"/>
</dbReference>
<dbReference type="SUPFAM" id="SSF55785">
    <property type="entry name" value="PYP-like sensor domain (PAS domain)"/>
    <property type="match status" value="2"/>
</dbReference>
<keyword evidence="6" id="KW-0472">Membrane</keyword>
<feature type="non-terminal residue" evidence="10">
    <location>
        <position position="500"/>
    </location>
</feature>
<dbReference type="PROSITE" id="PS50839">
    <property type="entry name" value="CHASE"/>
    <property type="match status" value="1"/>
</dbReference>
<evidence type="ECO:0000256" key="6">
    <source>
        <dbReference type="ARBA" id="ARBA00023136"/>
    </source>
</evidence>
<dbReference type="Pfam" id="PF03924">
    <property type="entry name" value="CHASE"/>
    <property type="match status" value="1"/>
</dbReference>
<dbReference type="PANTHER" id="PTHR44757">
    <property type="entry name" value="DIGUANYLATE CYCLASE DGCP"/>
    <property type="match status" value="1"/>
</dbReference>
<dbReference type="PANTHER" id="PTHR44757:SF2">
    <property type="entry name" value="BIOFILM ARCHITECTURE MAINTENANCE PROTEIN MBAA"/>
    <property type="match status" value="1"/>
</dbReference>
<evidence type="ECO:0000256" key="1">
    <source>
        <dbReference type="ARBA" id="ARBA00000085"/>
    </source>
</evidence>
<reference evidence="10 11" key="1">
    <citation type="submission" date="2024-01" db="EMBL/GenBank/DDBJ databases">
        <title>The genome sequence of Erythrobacteraceae sp. strain 1XM1-14.</title>
        <authorList>
            <person name="Liu Y."/>
        </authorList>
    </citation>
    <scope>NUCLEOTIDE SEQUENCE [LARGE SCALE GENOMIC DNA]</scope>
    <source>
        <strain evidence="10 11">1XM1-14</strain>
    </source>
</reference>
<dbReference type="Gene3D" id="3.30.450.20">
    <property type="entry name" value="PAS domain"/>
    <property type="match status" value="2"/>
</dbReference>
<dbReference type="InterPro" id="IPR035965">
    <property type="entry name" value="PAS-like_dom_sf"/>
</dbReference>
<feature type="domain" description="PAC" evidence="8">
    <location>
        <begin position="292"/>
        <end position="344"/>
    </location>
</feature>
<evidence type="ECO:0000256" key="2">
    <source>
        <dbReference type="ARBA" id="ARBA00004370"/>
    </source>
</evidence>
<dbReference type="InterPro" id="IPR013767">
    <property type="entry name" value="PAS_fold"/>
</dbReference>
<dbReference type="InterPro" id="IPR000700">
    <property type="entry name" value="PAS-assoc_C"/>
</dbReference>
<dbReference type="EMBL" id="JAZDQV010000020">
    <property type="protein sequence ID" value="MEE1878520.1"/>
    <property type="molecule type" value="Genomic_DNA"/>
</dbReference>
<feature type="domain" description="PAS" evidence="7">
    <location>
        <begin position="345"/>
        <end position="388"/>
    </location>
</feature>
<evidence type="ECO:0000259" key="9">
    <source>
        <dbReference type="PROSITE" id="PS50839"/>
    </source>
</evidence>
<evidence type="ECO:0000313" key="11">
    <source>
        <dbReference type="Proteomes" id="UP001343492"/>
    </source>
</evidence>
<keyword evidence="11" id="KW-1185">Reference proteome</keyword>
<evidence type="ECO:0000256" key="5">
    <source>
        <dbReference type="ARBA" id="ARBA00022989"/>
    </source>
</evidence>
<dbReference type="Pfam" id="PF00512">
    <property type="entry name" value="HisKA"/>
    <property type="match status" value="1"/>
</dbReference>
<gene>
    <name evidence="10" type="ORF">VRS74_12605</name>
</gene>
<comment type="catalytic activity">
    <reaction evidence="1">
        <text>ATP + protein L-histidine = ADP + protein N-phospho-L-histidine.</text>
        <dbReference type="EC" id="2.7.13.3"/>
    </reaction>
</comment>
<evidence type="ECO:0000259" key="8">
    <source>
        <dbReference type="PROSITE" id="PS50113"/>
    </source>
</evidence>